<gene>
    <name evidence="1" type="ORF">LCGC14_1478120</name>
</gene>
<name>A0A0F9MBZ6_9ZZZZ</name>
<dbReference type="AlphaFoldDB" id="A0A0F9MBZ6"/>
<dbReference type="EMBL" id="LAZR01010471">
    <property type="protein sequence ID" value="KKM66747.1"/>
    <property type="molecule type" value="Genomic_DNA"/>
</dbReference>
<proteinExistence type="predicted"/>
<sequence>MINYGLDKKIRFLQASKIKDVNSSYSFSKVVGELLEIGLQHQKGKKRT</sequence>
<accession>A0A0F9MBZ6</accession>
<organism evidence="1">
    <name type="scientific">marine sediment metagenome</name>
    <dbReference type="NCBI Taxonomy" id="412755"/>
    <lineage>
        <taxon>unclassified sequences</taxon>
        <taxon>metagenomes</taxon>
        <taxon>ecological metagenomes</taxon>
    </lineage>
</organism>
<comment type="caution">
    <text evidence="1">The sequence shown here is derived from an EMBL/GenBank/DDBJ whole genome shotgun (WGS) entry which is preliminary data.</text>
</comment>
<evidence type="ECO:0000313" key="1">
    <source>
        <dbReference type="EMBL" id="KKM66747.1"/>
    </source>
</evidence>
<protein>
    <submittedName>
        <fullName evidence="1">Uncharacterized protein</fullName>
    </submittedName>
</protein>
<reference evidence="1" key="1">
    <citation type="journal article" date="2015" name="Nature">
        <title>Complex archaea that bridge the gap between prokaryotes and eukaryotes.</title>
        <authorList>
            <person name="Spang A."/>
            <person name="Saw J.H."/>
            <person name="Jorgensen S.L."/>
            <person name="Zaremba-Niedzwiedzka K."/>
            <person name="Martijn J."/>
            <person name="Lind A.E."/>
            <person name="van Eijk R."/>
            <person name="Schleper C."/>
            <person name="Guy L."/>
            <person name="Ettema T.J."/>
        </authorList>
    </citation>
    <scope>NUCLEOTIDE SEQUENCE</scope>
</reference>